<dbReference type="Gene3D" id="1.10.630.10">
    <property type="entry name" value="Cytochrome P450"/>
    <property type="match status" value="1"/>
</dbReference>
<dbReference type="InterPro" id="IPR017972">
    <property type="entry name" value="Cyt_P450_CS"/>
</dbReference>
<dbReference type="GO" id="GO:0005506">
    <property type="term" value="F:iron ion binding"/>
    <property type="evidence" value="ECO:0007669"/>
    <property type="project" value="InterPro"/>
</dbReference>
<evidence type="ECO:0000256" key="8">
    <source>
        <dbReference type="ARBA" id="ARBA00022824"/>
    </source>
</evidence>
<dbReference type="PRINTS" id="PR00463">
    <property type="entry name" value="EP450I"/>
</dbReference>
<dbReference type="PANTHER" id="PTHR24300:SF375">
    <property type="entry name" value="CYTOCHROME P450 FAMILY"/>
    <property type="match status" value="1"/>
</dbReference>
<comment type="similarity">
    <text evidence="5 15">Belongs to the cytochrome P450 family.</text>
</comment>
<reference evidence="17" key="1">
    <citation type="journal article" date="2016" name="Ticks Tick Borne Dis.">
        <title>De novo assembly and annotation of the salivary gland transcriptome of Rhipicephalus appendiculatus male and female ticks during blood feeding.</title>
        <authorList>
            <person name="de Castro M.H."/>
            <person name="de Klerk D."/>
            <person name="Pienaar R."/>
            <person name="Latif A.A."/>
            <person name="Rees D.J."/>
            <person name="Mans B.J."/>
        </authorList>
    </citation>
    <scope>NUCLEOTIDE SEQUENCE</scope>
    <source>
        <tissue evidence="17">Salivary glands</tissue>
    </source>
</reference>
<evidence type="ECO:0000256" key="12">
    <source>
        <dbReference type="ARBA" id="ARBA00023033"/>
    </source>
</evidence>
<dbReference type="FunFam" id="1.10.630.10:FF:000238">
    <property type="entry name" value="Cytochrome P450 2A6"/>
    <property type="match status" value="1"/>
</dbReference>
<dbReference type="InterPro" id="IPR002401">
    <property type="entry name" value="Cyt_P450_E_grp-I"/>
</dbReference>
<evidence type="ECO:0000256" key="2">
    <source>
        <dbReference type="ARBA" id="ARBA00003690"/>
    </source>
</evidence>
<evidence type="ECO:0000256" key="14">
    <source>
        <dbReference type="PIRSR" id="PIRSR602401-1"/>
    </source>
</evidence>
<keyword evidence="11 14" id="KW-0408">Iron</keyword>
<keyword evidence="13 16" id="KW-0472">Membrane</keyword>
<comment type="subcellular location">
    <subcellularLocation>
        <location evidence="4">Endoplasmic reticulum membrane</location>
        <topology evidence="4">Peripheral membrane protein</topology>
    </subcellularLocation>
    <subcellularLocation>
        <location evidence="3">Microsome membrane</location>
        <topology evidence="3">Peripheral membrane protein</topology>
    </subcellularLocation>
</comment>
<comment type="function">
    <text evidence="2">May be involved in the metabolism of insect hormones and in the breakdown of synthetic insecticides.</text>
</comment>
<dbReference type="PRINTS" id="PR00385">
    <property type="entry name" value="P450"/>
</dbReference>
<evidence type="ECO:0000256" key="5">
    <source>
        <dbReference type="ARBA" id="ARBA00010617"/>
    </source>
</evidence>
<dbReference type="AlphaFoldDB" id="A0A131Z3E8"/>
<keyword evidence="6 14" id="KW-0349">Heme</keyword>
<keyword evidence="12 15" id="KW-0503">Monooxygenase</keyword>
<dbReference type="InterPro" id="IPR036396">
    <property type="entry name" value="Cyt_P450_sf"/>
</dbReference>
<comment type="cofactor">
    <cofactor evidence="1 14">
        <name>heme</name>
        <dbReference type="ChEBI" id="CHEBI:30413"/>
    </cofactor>
</comment>
<evidence type="ECO:0000256" key="11">
    <source>
        <dbReference type="ARBA" id="ARBA00023004"/>
    </source>
</evidence>
<evidence type="ECO:0000256" key="16">
    <source>
        <dbReference type="SAM" id="Phobius"/>
    </source>
</evidence>
<proteinExistence type="inferred from homology"/>
<dbReference type="GO" id="GO:0006082">
    <property type="term" value="P:organic acid metabolic process"/>
    <property type="evidence" value="ECO:0007669"/>
    <property type="project" value="TreeGrafter"/>
</dbReference>
<evidence type="ECO:0000256" key="4">
    <source>
        <dbReference type="ARBA" id="ARBA00004406"/>
    </source>
</evidence>
<dbReference type="InterPro" id="IPR050182">
    <property type="entry name" value="Cytochrome_P450_fam2"/>
</dbReference>
<evidence type="ECO:0000256" key="10">
    <source>
        <dbReference type="ARBA" id="ARBA00023002"/>
    </source>
</evidence>
<keyword evidence="16" id="KW-1133">Transmembrane helix</keyword>
<sequence length="502" mass="57321">MLGVFWRCIVTGLIAGVGAVVLQYLWDTLKRCLRKDLPPGPFGVPLLGYLPFMPKDGHRGVEALRQKYGNVFGVHLGSRYVVFLCDFDSVKEALSQDSLLNRPEEFPFKVNEHSQGLIVLNGPLWKEQRRFSLKLFKNLGIATTAMEKHIHEELSYLLRELESVKSGRIVPTTVLTPSTSNIISALVFGRRFEYDDPERVYLDKLIEVIPALAAQVSAINFFPWLRKLFVFFRMGACEQLRDALVRREDFADSKIDFHQDTYQDGLVRDYIDGFLSEMKQQDEGCPTFTRNLLKGNVASFFGAGSETVRAAIEWLLLVSAMKPELQRRIHDEIDAVLASGESSHISWSNRSQMPYTQAFMWETMRVKPVNPLSLMRYAATDVKVGKYVIPRGSVVIGSIWSIFYDPAYWGDPEVFRPERFLTNDGTRPQKPERFIPFSYGKRACPGEVIANMETFIYFTSILQHFTVEPPPDGPKLVLDEVLGISLRPKPQELLFRPREVHL</sequence>
<dbReference type="EMBL" id="GEDV01003906">
    <property type="protein sequence ID" value="JAP84651.1"/>
    <property type="molecule type" value="Transcribed_RNA"/>
</dbReference>
<keyword evidence="7 14" id="KW-0479">Metal-binding</keyword>
<feature type="transmembrane region" description="Helical" evidence="16">
    <location>
        <begin position="5"/>
        <end position="26"/>
    </location>
</feature>
<evidence type="ECO:0000313" key="17">
    <source>
        <dbReference type="EMBL" id="JAP84651.1"/>
    </source>
</evidence>
<feature type="binding site" description="axial binding residue" evidence="14">
    <location>
        <position position="444"/>
    </location>
    <ligand>
        <name>heme</name>
        <dbReference type="ChEBI" id="CHEBI:30413"/>
    </ligand>
    <ligandPart>
        <name>Fe</name>
        <dbReference type="ChEBI" id="CHEBI:18248"/>
    </ligandPart>
</feature>
<evidence type="ECO:0000256" key="15">
    <source>
        <dbReference type="RuleBase" id="RU000461"/>
    </source>
</evidence>
<dbReference type="PROSITE" id="PS00086">
    <property type="entry name" value="CYTOCHROME_P450"/>
    <property type="match status" value="1"/>
</dbReference>
<accession>A0A131Z3E8</accession>
<dbReference type="Pfam" id="PF00067">
    <property type="entry name" value="p450"/>
    <property type="match status" value="1"/>
</dbReference>
<evidence type="ECO:0000256" key="9">
    <source>
        <dbReference type="ARBA" id="ARBA00022848"/>
    </source>
</evidence>
<keyword evidence="9" id="KW-0492">Microsome</keyword>
<protein>
    <submittedName>
        <fullName evidence="17">Cytochrome P450, family 2, subfamily J</fullName>
    </submittedName>
</protein>
<evidence type="ECO:0000256" key="6">
    <source>
        <dbReference type="ARBA" id="ARBA00022617"/>
    </source>
</evidence>
<name>A0A131Z3E8_RHIAP</name>
<keyword evidence="16" id="KW-0812">Transmembrane</keyword>
<dbReference type="GO" id="GO:0020037">
    <property type="term" value="F:heme binding"/>
    <property type="evidence" value="ECO:0007669"/>
    <property type="project" value="InterPro"/>
</dbReference>
<evidence type="ECO:0000256" key="13">
    <source>
        <dbReference type="ARBA" id="ARBA00023136"/>
    </source>
</evidence>
<dbReference type="SUPFAM" id="SSF48264">
    <property type="entry name" value="Cytochrome P450"/>
    <property type="match status" value="1"/>
</dbReference>
<evidence type="ECO:0000256" key="1">
    <source>
        <dbReference type="ARBA" id="ARBA00001971"/>
    </source>
</evidence>
<dbReference type="PANTHER" id="PTHR24300">
    <property type="entry name" value="CYTOCHROME P450 508A4-RELATED"/>
    <property type="match status" value="1"/>
</dbReference>
<keyword evidence="8" id="KW-0256">Endoplasmic reticulum</keyword>
<keyword evidence="10 15" id="KW-0560">Oxidoreductase</keyword>
<dbReference type="InterPro" id="IPR001128">
    <property type="entry name" value="Cyt_P450"/>
</dbReference>
<dbReference type="GO" id="GO:0005789">
    <property type="term" value="C:endoplasmic reticulum membrane"/>
    <property type="evidence" value="ECO:0007669"/>
    <property type="project" value="UniProtKB-SubCell"/>
</dbReference>
<evidence type="ECO:0000256" key="7">
    <source>
        <dbReference type="ARBA" id="ARBA00022723"/>
    </source>
</evidence>
<dbReference type="GO" id="GO:0016712">
    <property type="term" value="F:oxidoreductase activity, acting on paired donors, with incorporation or reduction of molecular oxygen, reduced flavin or flavoprotein as one donor, and incorporation of one atom of oxygen"/>
    <property type="evidence" value="ECO:0007669"/>
    <property type="project" value="TreeGrafter"/>
</dbReference>
<organism evidence="17">
    <name type="scientific">Rhipicephalus appendiculatus</name>
    <name type="common">Brown ear tick</name>
    <dbReference type="NCBI Taxonomy" id="34631"/>
    <lineage>
        <taxon>Eukaryota</taxon>
        <taxon>Metazoa</taxon>
        <taxon>Ecdysozoa</taxon>
        <taxon>Arthropoda</taxon>
        <taxon>Chelicerata</taxon>
        <taxon>Arachnida</taxon>
        <taxon>Acari</taxon>
        <taxon>Parasitiformes</taxon>
        <taxon>Ixodida</taxon>
        <taxon>Ixodoidea</taxon>
        <taxon>Ixodidae</taxon>
        <taxon>Rhipicephalinae</taxon>
        <taxon>Rhipicephalus</taxon>
        <taxon>Rhipicephalus</taxon>
    </lineage>
</organism>
<dbReference type="GO" id="GO:0006805">
    <property type="term" value="P:xenobiotic metabolic process"/>
    <property type="evidence" value="ECO:0007669"/>
    <property type="project" value="TreeGrafter"/>
</dbReference>
<evidence type="ECO:0000256" key="3">
    <source>
        <dbReference type="ARBA" id="ARBA00004174"/>
    </source>
</evidence>